<evidence type="ECO:0008006" key="2">
    <source>
        <dbReference type="Google" id="ProtNLM"/>
    </source>
</evidence>
<accession>A0A382PZ03</accession>
<organism evidence="1">
    <name type="scientific">marine metagenome</name>
    <dbReference type="NCBI Taxonomy" id="408172"/>
    <lineage>
        <taxon>unclassified sequences</taxon>
        <taxon>metagenomes</taxon>
        <taxon>ecological metagenomes</taxon>
    </lineage>
</organism>
<feature type="non-terminal residue" evidence="1">
    <location>
        <position position="1"/>
    </location>
</feature>
<reference evidence="1" key="1">
    <citation type="submission" date="2018-05" db="EMBL/GenBank/DDBJ databases">
        <authorList>
            <person name="Lanie J.A."/>
            <person name="Ng W.-L."/>
            <person name="Kazmierczak K.M."/>
            <person name="Andrzejewski T.M."/>
            <person name="Davidsen T.M."/>
            <person name="Wayne K.J."/>
            <person name="Tettelin H."/>
            <person name="Glass J.I."/>
            <person name="Rusch D."/>
            <person name="Podicherti R."/>
            <person name="Tsui H.-C.T."/>
            <person name="Winkler M.E."/>
        </authorList>
    </citation>
    <scope>NUCLEOTIDE SEQUENCE</scope>
</reference>
<protein>
    <recommendedName>
        <fullName evidence="2">Thioredoxin-like fold domain-containing protein</fullName>
    </recommendedName>
</protein>
<dbReference type="EMBL" id="UINC01110478">
    <property type="protein sequence ID" value="SVC78010.1"/>
    <property type="molecule type" value="Genomic_DNA"/>
</dbReference>
<sequence length="81" mass="9279">ASSERLKSFAFTLDLDTNEFSQCLDSKKYYYHVKLNLEKSMTSFGIQSTPTFLLINTSGEQQQIIGAQPYFVFEQVIESLL</sequence>
<dbReference type="AlphaFoldDB" id="A0A382PZ03"/>
<dbReference type="SUPFAM" id="SSF52833">
    <property type="entry name" value="Thioredoxin-like"/>
    <property type="match status" value="1"/>
</dbReference>
<gene>
    <name evidence="1" type="ORF">METZ01_LOCUS330864</name>
</gene>
<name>A0A382PZ03_9ZZZZ</name>
<dbReference type="InterPro" id="IPR036249">
    <property type="entry name" value="Thioredoxin-like_sf"/>
</dbReference>
<evidence type="ECO:0000313" key="1">
    <source>
        <dbReference type="EMBL" id="SVC78010.1"/>
    </source>
</evidence>
<proteinExistence type="predicted"/>
<dbReference type="Gene3D" id="3.40.30.10">
    <property type="entry name" value="Glutaredoxin"/>
    <property type="match status" value="1"/>
</dbReference>